<dbReference type="Proteomes" id="UP000245252">
    <property type="component" value="Unassembled WGS sequence"/>
</dbReference>
<comment type="caution">
    <text evidence="2">The sequence shown here is derived from an EMBL/GenBank/DDBJ whole genome shotgun (WGS) entry which is preliminary data.</text>
</comment>
<reference evidence="2 3" key="1">
    <citation type="submission" date="2018-05" db="EMBL/GenBank/DDBJ databases">
        <title>The draft genome of strain NS-104.</title>
        <authorList>
            <person name="Hang P."/>
            <person name="Jiang J."/>
        </authorList>
    </citation>
    <scope>NUCLEOTIDE SEQUENCE [LARGE SCALE GENOMIC DNA]</scope>
    <source>
        <strain evidence="2 3">NS-104</strain>
    </source>
</reference>
<dbReference type="RefSeq" id="WP_109462275.1">
    <property type="nucleotide sequence ID" value="NZ_QFBC01000029.1"/>
</dbReference>
<feature type="compositionally biased region" description="Polar residues" evidence="1">
    <location>
        <begin position="272"/>
        <end position="282"/>
    </location>
</feature>
<evidence type="ECO:0000313" key="2">
    <source>
        <dbReference type="EMBL" id="PWE52258.1"/>
    </source>
</evidence>
<dbReference type="Pfam" id="PF05954">
    <property type="entry name" value="Phage_GPD"/>
    <property type="match status" value="1"/>
</dbReference>
<evidence type="ECO:0000256" key="1">
    <source>
        <dbReference type="SAM" id="MobiDB-lite"/>
    </source>
</evidence>
<keyword evidence="3" id="KW-1185">Reference proteome</keyword>
<proteinExistence type="predicted"/>
<organism evidence="2 3">
    <name type="scientific">Metarhizobium album</name>
    <dbReference type="NCBI Taxonomy" id="2182425"/>
    <lineage>
        <taxon>Bacteria</taxon>
        <taxon>Pseudomonadati</taxon>
        <taxon>Pseudomonadota</taxon>
        <taxon>Alphaproteobacteria</taxon>
        <taxon>Hyphomicrobiales</taxon>
        <taxon>Rhizobiaceae</taxon>
        <taxon>Metarhizobium</taxon>
    </lineage>
</organism>
<dbReference type="EMBL" id="QFBC01000029">
    <property type="protein sequence ID" value="PWE52258.1"/>
    <property type="molecule type" value="Genomic_DNA"/>
</dbReference>
<gene>
    <name evidence="2" type="ORF">DEM27_31925</name>
</gene>
<sequence length="334" mass="35852">MRRPIVQVIGQSGLDLVPGWGPALKSVRWTDVDGGESDELEITYAVSPPFPNSPAEGTRYRLLYGWEGGGLRDGGLYTYQSDTLGGDPESGYELTITARASDFVDGDKEMDSEHFDDETVGGIVSKIAGAAGRSASVDPSIANIQIPYRLRWNQSRIGFVNELVSEYGGTLKIAGERWLVPKRNAGTTASGKAMPTIVIPFREHHSFSLTSEGRPKYKDIAASFFDPLKGIQELFEGSSIGTASRFFNLHPARTKEEAEQAGKAQGAEQARGSVSGSFETDGSMSAMGGAPVKLSGFGSSRDGADLVASSIEHTISFDQDGGWLMTVEVENRVK</sequence>
<protein>
    <recommendedName>
        <fullName evidence="4">Late control protein</fullName>
    </recommendedName>
</protein>
<name>A0A2U2DG61_9HYPH</name>
<evidence type="ECO:0000313" key="3">
    <source>
        <dbReference type="Proteomes" id="UP000245252"/>
    </source>
</evidence>
<accession>A0A2U2DG61</accession>
<feature type="region of interest" description="Disordered" evidence="1">
    <location>
        <begin position="253"/>
        <end position="282"/>
    </location>
</feature>
<dbReference type="SUPFAM" id="SSF69279">
    <property type="entry name" value="Phage tail proteins"/>
    <property type="match status" value="1"/>
</dbReference>
<feature type="compositionally biased region" description="Low complexity" evidence="1">
    <location>
        <begin position="261"/>
        <end position="270"/>
    </location>
</feature>
<evidence type="ECO:0008006" key="4">
    <source>
        <dbReference type="Google" id="ProtNLM"/>
    </source>
</evidence>
<dbReference type="OrthoDB" id="8361056at2"/>
<dbReference type="AlphaFoldDB" id="A0A2U2DG61"/>